<evidence type="ECO:0000256" key="1">
    <source>
        <dbReference type="ARBA" id="ARBA00022723"/>
    </source>
</evidence>
<keyword evidence="4" id="KW-1133">Transmembrane helix</keyword>
<dbReference type="CDD" id="cd20831">
    <property type="entry name" value="C1_dGM13116p-like"/>
    <property type="match status" value="1"/>
</dbReference>
<evidence type="ECO:0000313" key="7">
    <source>
        <dbReference type="RefSeq" id="XP_013178580.1"/>
    </source>
</evidence>
<sequence>MSGSVSEGEAAGTDVSWWRKPWKTMADLAEAVDDLICSFDYMDTAMDNLVMLIFIWIVFSIILLGVAKWAYGKFGGAKPAEVDKVTKPIDDVKKSTANEIITSSDSVLATSAKVKSGSFKPAKTSFVPATPPNKKRLGRMSPGPEQLNIKKHQSIIVPTCTGPDPVSVTWVNELLTWLYNDLVIVNELVQQWIISMNEFSKKSVEEHGIGVELVRALDSHPPNISNVFCECDSKDDVTITCDCEATPAFQLKAFSQRGEKVEVSHYRVNVNRFRARLNIVCVTDKLTGDLKCDGWPEVKVALAPVGPLRPNATENNLQQTISDIVVAALRNTHLPFNLAPHPTCPRLRRHVDNAPRLPLHYDSMLQQDRQMYTSTPNTTAGTIQLLGDKRLLVKVVAAKDIGGKTGCVAPYCVVEMDEPPQRNQTAFKKDSTSPQWEEHFLFDLSPQTAELLFEVYDRIGPPSPGGATSQHRFLGLGLVGIDELLAAPSQRQQIALQTRPMEEHDVSGTLTVEFLFIEGADIPDLGSKPLKIKESLRTLSPHGQLTTTTKTTFQQNGQNNTQLTESALRELELSPTSAANKSTLIIHSVQREPTKSIKQGDYVNNQDNPPEPAPRKRRRDFFGTIKRRLGRSRTRGQSLDLQDSDVDQKLRSVSAERNTHDKVLALPNRNVYSAGASPAQSGDESRTSRRSSLSEVSGFSTASARTFIHEASTLVLETIEAGIKKHYLVPLTIAQRSRWRRKGVKLHIYNEHTFIAKHLSGGTVCEVCGKTVARRLGKQGYECRDCAMRCHKHCHVKVATTCPNSTVHNMELAYISSPYTDKNLRML</sequence>
<dbReference type="Gene3D" id="3.30.60.20">
    <property type="match status" value="1"/>
</dbReference>
<dbReference type="PANTHER" id="PTHR21119">
    <property type="entry name" value="C2 DOMAIN-CONTAINING PROTEIN"/>
    <property type="match status" value="1"/>
</dbReference>
<feature type="domain" description="Phorbol-ester/DAG-type" evidence="6">
    <location>
        <begin position="751"/>
        <end position="802"/>
    </location>
</feature>
<feature type="domain" description="C2" evidence="5">
    <location>
        <begin position="372"/>
        <end position="494"/>
    </location>
</feature>
<evidence type="ECO:0000256" key="2">
    <source>
        <dbReference type="ARBA" id="ARBA00022833"/>
    </source>
</evidence>
<feature type="transmembrane region" description="Helical" evidence="4">
    <location>
        <begin position="49"/>
        <end position="71"/>
    </location>
</feature>
<feature type="region of interest" description="Disordered" evidence="3">
    <location>
        <begin position="668"/>
        <end position="695"/>
    </location>
</feature>
<dbReference type="Gene3D" id="2.60.40.150">
    <property type="entry name" value="C2 domain"/>
    <property type="match status" value="1"/>
</dbReference>
<keyword evidence="4" id="KW-0812">Transmembrane</keyword>
<reference evidence="7" key="1">
    <citation type="submission" date="2025-08" db="UniProtKB">
        <authorList>
            <consortium name="RefSeq"/>
        </authorList>
    </citation>
    <scope>IDENTIFICATION</scope>
</reference>
<dbReference type="InterPro" id="IPR035892">
    <property type="entry name" value="C2_domain_sf"/>
</dbReference>
<dbReference type="PROSITE" id="PS50081">
    <property type="entry name" value="ZF_DAG_PE_2"/>
    <property type="match status" value="1"/>
</dbReference>
<dbReference type="PANTHER" id="PTHR21119:SF5">
    <property type="entry name" value="C2 DOMAIN-CONTAINING PROTEIN"/>
    <property type="match status" value="1"/>
</dbReference>
<feature type="compositionally biased region" description="Basic residues" evidence="3">
    <location>
        <begin position="615"/>
        <end position="634"/>
    </location>
</feature>
<dbReference type="SUPFAM" id="SSF57889">
    <property type="entry name" value="Cysteine-rich domain"/>
    <property type="match status" value="1"/>
</dbReference>
<keyword evidence="4" id="KW-0472">Membrane</keyword>
<gene>
    <name evidence="7" type="primary">LOC106125778</name>
</gene>
<keyword evidence="2" id="KW-0862">Zinc</keyword>
<feature type="region of interest" description="Disordered" evidence="3">
    <location>
        <begin position="584"/>
        <end position="643"/>
    </location>
</feature>
<name>A0AAJ6ZSV1_PAPXU</name>
<dbReference type="InterPro" id="IPR000008">
    <property type="entry name" value="C2_dom"/>
</dbReference>
<dbReference type="PROSITE" id="PS50004">
    <property type="entry name" value="C2"/>
    <property type="match status" value="1"/>
</dbReference>
<dbReference type="InterPro" id="IPR046349">
    <property type="entry name" value="C1-like_sf"/>
</dbReference>
<proteinExistence type="predicted"/>
<dbReference type="Proteomes" id="UP000694872">
    <property type="component" value="Unplaced"/>
</dbReference>
<dbReference type="Pfam" id="PF00168">
    <property type="entry name" value="C2"/>
    <property type="match status" value="1"/>
</dbReference>
<dbReference type="AlphaFoldDB" id="A0AAJ6ZSV1"/>
<dbReference type="Pfam" id="PF00130">
    <property type="entry name" value="C1_1"/>
    <property type="match status" value="1"/>
</dbReference>
<evidence type="ECO:0000256" key="4">
    <source>
        <dbReference type="SAM" id="Phobius"/>
    </source>
</evidence>
<evidence type="ECO:0000256" key="3">
    <source>
        <dbReference type="SAM" id="MobiDB-lite"/>
    </source>
</evidence>
<dbReference type="SUPFAM" id="SSF49562">
    <property type="entry name" value="C2 domain (Calcium/lipid-binding domain, CaLB)"/>
    <property type="match status" value="1"/>
</dbReference>
<keyword evidence="1" id="KW-0479">Metal-binding</keyword>
<organism evidence="7">
    <name type="scientific">Papilio xuthus</name>
    <name type="common">Asian swallowtail butterfly</name>
    <dbReference type="NCBI Taxonomy" id="66420"/>
    <lineage>
        <taxon>Eukaryota</taxon>
        <taxon>Metazoa</taxon>
        <taxon>Ecdysozoa</taxon>
        <taxon>Arthropoda</taxon>
        <taxon>Hexapoda</taxon>
        <taxon>Insecta</taxon>
        <taxon>Pterygota</taxon>
        <taxon>Neoptera</taxon>
        <taxon>Endopterygota</taxon>
        <taxon>Lepidoptera</taxon>
        <taxon>Glossata</taxon>
        <taxon>Ditrysia</taxon>
        <taxon>Papilionoidea</taxon>
        <taxon>Papilionidae</taxon>
        <taxon>Papilioninae</taxon>
        <taxon>Papilio</taxon>
    </lineage>
</organism>
<evidence type="ECO:0000259" key="6">
    <source>
        <dbReference type="PROSITE" id="PS50081"/>
    </source>
</evidence>
<dbReference type="InterPro" id="IPR039934">
    <property type="entry name" value="C2CD2/C2CD2L"/>
</dbReference>
<dbReference type="GeneID" id="106125778"/>
<dbReference type="PROSITE" id="PS00479">
    <property type="entry name" value="ZF_DAG_PE_1"/>
    <property type="match status" value="1"/>
</dbReference>
<dbReference type="SMART" id="SM00239">
    <property type="entry name" value="C2"/>
    <property type="match status" value="1"/>
</dbReference>
<dbReference type="RefSeq" id="XP_013178580.1">
    <property type="nucleotide sequence ID" value="XM_013323126.1"/>
</dbReference>
<dbReference type="GO" id="GO:0046872">
    <property type="term" value="F:metal ion binding"/>
    <property type="evidence" value="ECO:0007669"/>
    <property type="project" value="UniProtKB-KW"/>
</dbReference>
<protein>
    <submittedName>
        <fullName evidence="7">Uncharacterized protein LOC106125778 isoform X4</fullName>
    </submittedName>
</protein>
<evidence type="ECO:0000259" key="5">
    <source>
        <dbReference type="PROSITE" id="PS50004"/>
    </source>
</evidence>
<accession>A0AAJ6ZSV1</accession>
<dbReference type="SMART" id="SM00109">
    <property type="entry name" value="C1"/>
    <property type="match status" value="1"/>
</dbReference>
<dbReference type="InterPro" id="IPR002219">
    <property type="entry name" value="PKC_DAG/PE"/>
</dbReference>